<evidence type="ECO:0000313" key="2">
    <source>
        <dbReference type="EMBL" id="MCX5614415.1"/>
    </source>
</evidence>
<keyword evidence="3" id="KW-1185">Reference proteome</keyword>
<dbReference type="InterPro" id="IPR058744">
    <property type="entry name" value="BstA-like_C"/>
</dbReference>
<evidence type="ECO:0000313" key="3">
    <source>
        <dbReference type="Proteomes" id="UP001165648"/>
    </source>
</evidence>
<comment type="caution">
    <text evidence="2">The sequence shown here is derived from an EMBL/GenBank/DDBJ whole genome shotgun (WGS) entry which is preliminary data.</text>
</comment>
<dbReference type="Proteomes" id="UP001165648">
    <property type="component" value="Unassembled WGS sequence"/>
</dbReference>
<dbReference type="Pfam" id="PF26567">
    <property type="entry name" value="BstA_C"/>
    <property type="match status" value="1"/>
</dbReference>
<accession>A0ABT3W7W9</accession>
<proteinExistence type="predicted"/>
<dbReference type="EMBL" id="JANIDW010000001">
    <property type="protein sequence ID" value="MCX5614415.1"/>
    <property type="molecule type" value="Genomic_DNA"/>
</dbReference>
<reference evidence="2 3" key="1">
    <citation type="submission" date="2022-07" db="EMBL/GenBank/DDBJ databases">
        <title>Bombella genomes.</title>
        <authorList>
            <person name="Harer L."/>
            <person name="Styblova S."/>
            <person name="Ehrmann M."/>
        </authorList>
    </citation>
    <scope>NUCLEOTIDE SEQUENCE [LARGE SCALE GENOMIC DNA]</scope>
    <source>
        <strain evidence="2 3">TMW 2.2558</strain>
    </source>
</reference>
<organism evidence="2 3">
    <name type="scientific">Bombella saccharophila</name>
    <dbReference type="NCBI Taxonomy" id="2967338"/>
    <lineage>
        <taxon>Bacteria</taxon>
        <taxon>Pseudomonadati</taxon>
        <taxon>Pseudomonadota</taxon>
        <taxon>Alphaproteobacteria</taxon>
        <taxon>Acetobacterales</taxon>
        <taxon>Acetobacteraceae</taxon>
        <taxon>Bombella</taxon>
    </lineage>
</organism>
<evidence type="ECO:0000259" key="1">
    <source>
        <dbReference type="Pfam" id="PF26567"/>
    </source>
</evidence>
<feature type="domain" description="BstA-like C-terminal" evidence="1">
    <location>
        <begin position="166"/>
        <end position="289"/>
    </location>
</feature>
<dbReference type="RefSeq" id="WP_266106524.1">
    <property type="nucleotide sequence ID" value="NZ_JANIDW010000001.1"/>
</dbReference>
<gene>
    <name evidence="2" type="ORF">NQF64_04050</name>
</gene>
<sequence>MKVTIVHKASATNNDLGQKQGNLFSLVEEEINSLGMGVLSDGTPYLNQRGLAHICGVKNAHIGTISSQWNDNEKPRIEKIKEILKQDVGTVPDFPHVEITHEGRSHYCYPVVICLAVLQYYAFEAGANCQKEARDNFRKMGGDSLSRFIYEQVGYNPKDVSKASLDPWLERLKLNYKSAPDGYFSVFNDSSDLIYEMIQKGIEVNKYTVPDISIGKHWSSYWQKENLSQVYGEHQECLHWYPESHPQSYSNPQRIKCYPMEALGCFKTWLRKEYVEGGKLVEYFRGKEKRKALPEGLFGELALAFPSNIASAPDIADRE</sequence>
<name>A0ABT3W7W9_9PROT</name>
<protein>
    <recommendedName>
        <fullName evidence="1">BstA-like C-terminal domain-containing protein</fullName>
    </recommendedName>
</protein>